<evidence type="ECO:0000256" key="2">
    <source>
        <dbReference type="SAM" id="SignalP"/>
    </source>
</evidence>
<evidence type="ECO:0000256" key="1">
    <source>
        <dbReference type="SAM" id="MobiDB-lite"/>
    </source>
</evidence>
<dbReference type="EMBL" id="DTHB01000043">
    <property type="protein sequence ID" value="HGB14866.1"/>
    <property type="molecule type" value="Genomic_DNA"/>
</dbReference>
<reference evidence="4" key="1">
    <citation type="journal article" date="2020" name="mSystems">
        <title>Genome- and Community-Level Interaction Insights into Carbon Utilization and Element Cycling Functions of Hydrothermarchaeota in Hydrothermal Sediment.</title>
        <authorList>
            <person name="Zhou Z."/>
            <person name="Liu Y."/>
            <person name="Xu W."/>
            <person name="Pan J."/>
            <person name="Luo Z.H."/>
            <person name="Li M."/>
        </authorList>
    </citation>
    <scope>NUCLEOTIDE SEQUENCE [LARGE SCALE GENOMIC DNA]</scope>
    <source>
        <strain evidence="4">SpSt-776</strain>
    </source>
</reference>
<feature type="compositionally biased region" description="Low complexity" evidence="1">
    <location>
        <begin position="99"/>
        <end position="117"/>
    </location>
</feature>
<feature type="region of interest" description="Disordered" evidence="1">
    <location>
        <begin position="99"/>
        <end position="139"/>
    </location>
</feature>
<name>A0A7C3SJ72_9BACT</name>
<feature type="domain" description="YMGG-like Gly-zipper" evidence="3">
    <location>
        <begin position="27"/>
        <end position="70"/>
    </location>
</feature>
<gene>
    <name evidence="4" type="ORF">ENV62_06495</name>
</gene>
<proteinExistence type="predicted"/>
<dbReference type="PROSITE" id="PS51257">
    <property type="entry name" value="PROKAR_LIPOPROTEIN"/>
    <property type="match status" value="1"/>
</dbReference>
<accession>A0A7C3SJ72</accession>
<dbReference type="AlphaFoldDB" id="A0A7C3SJ72"/>
<keyword evidence="2" id="KW-0732">Signal</keyword>
<evidence type="ECO:0000313" key="4">
    <source>
        <dbReference type="EMBL" id="HGB14866.1"/>
    </source>
</evidence>
<dbReference type="InterPro" id="IPR027367">
    <property type="entry name" value="Gly-zipper_YMGG"/>
</dbReference>
<feature type="signal peptide" evidence="2">
    <location>
        <begin position="1"/>
        <end position="21"/>
    </location>
</feature>
<evidence type="ECO:0000259" key="3">
    <source>
        <dbReference type="Pfam" id="PF13441"/>
    </source>
</evidence>
<comment type="caution">
    <text evidence="4">The sequence shown here is derived from an EMBL/GenBank/DDBJ whole genome shotgun (WGS) entry which is preliminary data.</text>
</comment>
<dbReference type="Pfam" id="PF13441">
    <property type="entry name" value="Gly-zipper_YMGG"/>
    <property type="match status" value="1"/>
</dbReference>
<protein>
    <submittedName>
        <fullName evidence="4">Glycine zipper 2TM domain-containing protein</fullName>
    </submittedName>
</protein>
<feature type="chain" id="PRO_5027624161" evidence="2">
    <location>
        <begin position="22"/>
        <end position="139"/>
    </location>
</feature>
<organism evidence="4">
    <name type="scientific">Desulfobacca acetoxidans</name>
    <dbReference type="NCBI Taxonomy" id="60893"/>
    <lineage>
        <taxon>Bacteria</taxon>
        <taxon>Pseudomonadati</taxon>
        <taxon>Thermodesulfobacteriota</taxon>
        <taxon>Desulfobaccia</taxon>
        <taxon>Desulfobaccales</taxon>
        <taxon>Desulfobaccaceae</taxon>
        <taxon>Desulfobacca</taxon>
    </lineage>
</organism>
<sequence>MNGWYKTVVAMMSLSMVIGCAAQSPYTTAGAAVGGGLGALTGAAIDNRNPWRGAAIGGLIGGVAGGVAGDAAARSRYPQAGYYQQPYYGYYQNQPYDRNYGYNDGYYPPPSNNNYGRPYPPPGYRQGPPYVAQSPDYVY</sequence>